<feature type="domain" description="DUF4906" evidence="2">
    <location>
        <begin position="275"/>
        <end position="364"/>
    </location>
</feature>
<comment type="caution">
    <text evidence="3">The sequence shown here is derived from an EMBL/GenBank/DDBJ whole genome shotgun (WGS) entry which is preliminary data.</text>
</comment>
<evidence type="ECO:0000256" key="1">
    <source>
        <dbReference type="SAM" id="MobiDB-lite"/>
    </source>
</evidence>
<protein>
    <submittedName>
        <fullName evidence="3">DUF4906 domain-containing protein</fullName>
    </submittedName>
</protein>
<dbReference type="AlphaFoldDB" id="A0A6G1ZKH6"/>
<evidence type="ECO:0000313" key="3">
    <source>
        <dbReference type="EMBL" id="MRY14437.1"/>
    </source>
</evidence>
<name>A0A6G1ZKH6_9BACT</name>
<feature type="region of interest" description="Disordered" evidence="1">
    <location>
        <begin position="289"/>
        <end position="309"/>
    </location>
</feature>
<dbReference type="Pfam" id="PF16249">
    <property type="entry name" value="DUF4906"/>
    <property type="match status" value="1"/>
</dbReference>
<proteinExistence type="predicted"/>
<evidence type="ECO:0000259" key="2">
    <source>
        <dbReference type="Pfam" id="PF16249"/>
    </source>
</evidence>
<dbReference type="EMBL" id="WKLP01000051">
    <property type="protein sequence ID" value="MRY14437.1"/>
    <property type="molecule type" value="Genomic_DNA"/>
</dbReference>
<sequence>MGMKNKHIYYLLLPLVVVFNLVITGCESTEESGNAGSGGNCSFQFCLKLPEAISVETKATTPTIGDKNEATSVKNVWILQYDASGNFIKKLYKVDNTSDDKDFVKENDYMVRINTDATSEAEKFSDIISRFYIIVNGGEALLRNFEGTEAELKETTVDFTPSTGSVPTLLTSGPSAYSPTASSGDTEENKKVVFVSRLFRAYAKVTVRVQFNDASASLSDMTATITNIPTKIALYTAGGGSSNSKYPATIDGTTMKTTETDFSGLTSTAGSSAYFCMPENLRGLGLSESFEGKNKESNGPGSTSVTTSTPDGKLTGCTYLTLKGTYKYSSSHANGIKVEYRFYLGDNLTNNYNIQRDHHYDLTINIKGANSADLRVKITDGNVAVFDDVDTIENEVSF</sequence>
<accession>A0A6G1ZKH6</accession>
<gene>
    <name evidence="3" type="ORF">GKE01_23690</name>
</gene>
<organism evidence="3">
    <name type="scientific">Parabacteroides goldsteinii</name>
    <dbReference type="NCBI Taxonomy" id="328812"/>
    <lineage>
        <taxon>Bacteria</taxon>
        <taxon>Pseudomonadati</taxon>
        <taxon>Bacteroidota</taxon>
        <taxon>Bacteroidia</taxon>
        <taxon>Bacteroidales</taxon>
        <taxon>Tannerellaceae</taxon>
        <taxon>Parabacteroides</taxon>
    </lineage>
</organism>
<reference evidence="3" key="1">
    <citation type="journal article" date="2019" name="Nat. Med.">
        <title>A library of human gut bacterial isolates paired with longitudinal multiomics data enables mechanistic microbiome research.</title>
        <authorList>
            <person name="Poyet M."/>
            <person name="Groussin M."/>
            <person name="Gibbons S.M."/>
            <person name="Avila-Pacheco J."/>
            <person name="Jiang X."/>
            <person name="Kearney S.M."/>
            <person name="Perrotta A.R."/>
            <person name="Berdy B."/>
            <person name="Zhao S."/>
            <person name="Lieberman T.D."/>
            <person name="Swanson P.K."/>
            <person name="Smith M."/>
            <person name="Roesemann S."/>
            <person name="Alexander J.E."/>
            <person name="Rich S.A."/>
            <person name="Livny J."/>
            <person name="Vlamakis H."/>
            <person name="Clish C."/>
            <person name="Bullock K."/>
            <person name="Deik A."/>
            <person name="Scott J."/>
            <person name="Pierce K.A."/>
            <person name="Xavier R.J."/>
            <person name="Alm E.J."/>
        </authorList>
    </citation>
    <scope>NUCLEOTIDE SEQUENCE</scope>
    <source>
        <strain evidence="3">BIOML-A4</strain>
    </source>
</reference>
<dbReference type="InterPro" id="IPR032594">
    <property type="entry name" value="DUF4906"/>
</dbReference>
<dbReference type="PROSITE" id="PS51257">
    <property type="entry name" value="PROKAR_LIPOPROTEIN"/>
    <property type="match status" value="1"/>
</dbReference>